<proteinExistence type="inferred from homology"/>
<comment type="similarity">
    <text evidence="5">Belongs to the UbiX/PAD1 family.</text>
</comment>
<feature type="binding site" evidence="5">
    <location>
        <position position="127"/>
    </location>
    <ligand>
        <name>FMN</name>
        <dbReference type="ChEBI" id="CHEBI:58210"/>
    </ligand>
</feature>
<reference evidence="7" key="1">
    <citation type="journal article" date="2020" name="mSystems">
        <title>Genome- and Community-Level Interaction Insights into Carbon Utilization and Element Cycling Functions of Hydrothermarchaeota in Hydrothermal Sediment.</title>
        <authorList>
            <person name="Zhou Z."/>
            <person name="Liu Y."/>
            <person name="Xu W."/>
            <person name="Pan J."/>
            <person name="Luo Z.H."/>
            <person name="Li M."/>
        </authorList>
    </citation>
    <scope>NUCLEOTIDE SEQUENCE [LARGE SCALE GENOMIC DNA]</scope>
    <source>
        <strain evidence="7">SpSt-132</strain>
    </source>
</reference>
<dbReference type="InterPro" id="IPR003382">
    <property type="entry name" value="Flavoprotein"/>
</dbReference>
<dbReference type="EC" id="2.5.1.129" evidence="5"/>
<comment type="catalytic activity">
    <reaction evidence="5">
        <text>dimethylallyl phosphate + FMNH2 = prenylated FMNH2 + phosphate</text>
        <dbReference type="Rhea" id="RHEA:37743"/>
        <dbReference type="ChEBI" id="CHEBI:43474"/>
        <dbReference type="ChEBI" id="CHEBI:57618"/>
        <dbReference type="ChEBI" id="CHEBI:87467"/>
        <dbReference type="ChEBI" id="CHEBI:88052"/>
        <dbReference type="EC" id="2.5.1.129"/>
    </reaction>
</comment>
<feature type="binding site" evidence="5">
    <location>
        <position position="173"/>
    </location>
    <ligand>
        <name>dimethylallyl phosphate</name>
        <dbReference type="ChEBI" id="CHEBI:88052"/>
    </ligand>
</feature>
<evidence type="ECO:0000256" key="5">
    <source>
        <dbReference type="HAMAP-Rule" id="MF_01984"/>
    </source>
</evidence>
<keyword evidence="2 5" id="KW-0285">Flavoprotein</keyword>
<dbReference type="InterPro" id="IPR036551">
    <property type="entry name" value="Flavin_trans-like"/>
</dbReference>
<feature type="domain" description="Flavoprotein" evidence="6">
    <location>
        <begin position="3"/>
        <end position="178"/>
    </location>
</feature>
<comment type="caution">
    <text evidence="7">The sequence shown here is derived from an EMBL/GenBank/DDBJ whole genome shotgun (WGS) entry which is preliminary data.</text>
</comment>
<dbReference type="NCBIfam" id="NF004685">
    <property type="entry name" value="PRK06029.1"/>
    <property type="match status" value="1"/>
</dbReference>
<feature type="binding site" evidence="5">
    <location>
        <begin position="11"/>
        <end position="13"/>
    </location>
    <ligand>
        <name>FMN</name>
        <dbReference type="ChEBI" id="CHEBI:58210"/>
    </ligand>
</feature>
<accession>A0A7C2V2J6</accession>
<dbReference type="SUPFAM" id="SSF52507">
    <property type="entry name" value="Homo-oligomeric flavin-containing Cys decarboxylases, HFCD"/>
    <property type="match status" value="1"/>
</dbReference>
<comment type="caution">
    <text evidence="5">Lacks conserved residue(s) required for the propagation of feature annotation.</text>
</comment>
<dbReference type="GO" id="GO:0016831">
    <property type="term" value="F:carboxy-lyase activity"/>
    <property type="evidence" value="ECO:0007669"/>
    <property type="project" value="TreeGrafter"/>
</dbReference>
<protein>
    <recommendedName>
        <fullName evidence="5">Flavin prenyltransferase UbiX</fullName>
        <ecNumber evidence="5">2.5.1.129</ecNumber>
    </recommendedName>
</protein>
<keyword evidence="3 5" id="KW-0288">FMN</keyword>
<feature type="binding site" evidence="5">
    <location>
        <position position="37"/>
    </location>
    <ligand>
        <name>FMN</name>
        <dbReference type="ChEBI" id="CHEBI:58210"/>
    </ligand>
</feature>
<dbReference type="HAMAP" id="MF_01984">
    <property type="entry name" value="ubiX_pad"/>
    <property type="match status" value="1"/>
</dbReference>
<dbReference type="GO" id="GO:0106141">
    <property type="term" value="F:flavin prenyltransferase activity"/>
    <property type="evidence" value="ECO:0007669"/>
    <property type="project" value="UniProtKB-EC"/>
</dbReference>
<evidence type="ECO:0000256" key="3">
    <source>
        <dbReference type="ARBA" id="ARBA00022643"/>
    </source>
</evidence>
<evidence type="ECO:0000259" key="6">
    <source>
        <dbReference type="Pfam" id="PF02441"/>
    </source>
</evidence>
<evidence type="ECO:0000313" key="7">
    <source>
        <dbReference type="EMBL" id="HEW45194.1"/>
    </source>
</evidence>
<dbReference type="Pfam" id="PF02441">
    <property type="entry name" value="Flavoprotein"/>
    <property type="match status" value="1"/>
</dbReference>
<feature type="binding site" evidence="5">
    <location>
        <begin position="92"/>
        <end position="95"/>
    </location>
    <ligand>
        <name>FMN</name>
        <dbReference type="ChEBI" id="CHEBI:58210"/>
    </ligand>
</feature>
<dbReference type="Gene3D" id="3.40.50.1950">
    <property type="entry name" value="Flavin prenyltransferase-like"/>
    <property type="match status" value="1"/>
</dbReference>
<dbReference type="EMBL" id="DSFP01000016">
    <property type="protein sequence ID" value="HEW45194.1"/>
    <property type="molecule type" value="Genomic_DNA"/>
</dbReference>
<dbReference type="NCBIfam" id="TIGR00421">
    <property type="entry name" value="ubiX_pad"/>
    <property type="match status" value="1"/>
</dbReference>
<keyword evidence="4 5" id="KW-0808">Transferase</keyword>
<evidence type="ECO:0000256" key="4">
    <source>
        <dbReference type="ARBA" id="ARBA00022679"/>
    </source>
</evidence>
<evidence type="ECO:0000256" key="1">
    <source>
        <dbReference type="ARBA" id="ARBA00022602"/>
    </source>
</evidence>
<sequence>MLKKVVLCITGASGAIYGYRLLQVLSSMNFHIDLVVSSSGWIVLKEELDITKEDILKEFPSINLLSEKDIASPVASGSRLIKYTGVIISPCSMSTLAHIANGTNQNLIHRIGEVALKERVPLVLLVREAPYSLVHIKNMLEVAQAGAIVIPASPGFYHRPKTMQDLVDFVVGKVLDSLRLEHSLYRRWKEDKA</sequence>
<keyword evidence="1 5" id="KW-0637">Prenyltransferase</keyword>
<gene>
    <name evidence="5" type="primary">ubiX</name>
    <name evidence="7" type="ORF">ENO47_00740</name>
</gene>
<feature type="binding site" evidence="5">
    <location>
        <position position="157"/>
    </location>
    <ligand>
        <name>dimethylallyl phosphate</name>
        <dbReference type="ChEBI" id="CHEBI:88052"/>
    </ligand>
</feature>
<comment type="function">
    <text evidence="5">Flavin prenyltransferase that catalyzes the synthesis of the prenylated FMN cofactor (prenyl-FMN) for 4-hydroxy-3-polyprenylbenzoic acid decarboxylase UbiD. The prenyltransferase is metal-independent and links a dimethylallyl moiety from dimethylallyl monophosphate (DMAP) to the flavin N5 and C6 atoms of FMN.</text>
</comment>
<dbReference type="PANTHER" id="PTHR43374:SF1">
    <property type="entry name" value="FLAVIN PRENYLTRANSFERASE PAD1, MITOCHONDRIAL"/>
    <property type="match status" value="1"/>
</dbReference>
<organism evidence="7">
    <name type="scientific">Hydrogenobacter sp</name>
    <dbReference type="NCBI Taxonomy" id="2152829"/>
    <lineage>
        <taxon>Bacteria</taxon>
        <taxon>Pseudomonadati</taxon>
        <taxon>Aquificota</taxon>
        <taxon>Aquificia</taxon>
        <taxon>Aquificales</taxon>
        <taxon>Aquificaceae</taxon>
        <taxon>Hydrogenobacter</taxon>
    </lineage>
</organism>
<name>A0A7C2V2J6_9AQUI</name>
<dbReference type="InterPro" id="IPR004507">
    <property type="entry name" value="UbiX-like"/>
</dbReference>
<evidence type="ECO:0000256" key="2">
    <source>
        <dbReference type="ARBA" id="ARBA00022630"/>
    </source>
</evidence>
<dbReference type="AlphaFoldDB" id="A0A7C2V2J6"/>
<dbReference type="PANTHER" id="PTHR43374">
    <property type="entry name" value="FLAVIN PRENYLTRANSFERASE"/>
    <property type="match status" value="1"/>
</dbReference>